<dbReference type="SMART" id="SM00848">
    <property type="entry name" value="Inhibitor_I29"/>
    <property type="match status" value="1"/>
</dbReference>
<accession>D8R7K4</accession>
<dbReference type="InParanoid" id="D8R7K4"/>
<dbReference type="CDD" id="cd02248">
    <property type="entry name" value="Peptidase_C1A"/>
    <property type="match status" value="1"/>
</dbReference>
<dbReference type="eggNOG" id="KOG1543">
    <property type="taxonomic scope" value="Eukaryota"/>
</dbReference>
<feature type="domain" description="Cathepsin propeptide inhibitor" evidence="3">
    <location>
        <begin position="16"/>
        <end position="72"/>
    </location>
</feature>
<comment type="similarity">
    <text evidence="1">Belongs to the peptidase C1 family.</text>
</comment>
<dbReference type="InterPro" id="IPR039417">
    <property type="entry name" value="Peptidase_C1A_papain-like"/>
</dbReference>
<dbReference type="EMBL" id="GL377573">
    <property type="protein sequence ID" value="EFJ31546.1"/>
    <property type="molecule type" value="Genomic_DNA"/>
</dbReference>
<feature type="domain" description="Peptidase C1A papain C-terminal" evidence="2">
    <location>
        <begin position="101"/>
        <end position="323"/>
    </location>
</feature>
<protein>
    <submittedName>
        <fullName evidence="4">Uncharacterized protein</fullName>
    </submittedName>
</protein>
<dbReference type="GO" id="GO:0004197">
    <property type="term" value="F:cysteine-type endopeptidase activity"/>
    <property type="evidence" value="ECO:0000318"/>
    <property type="project" value="GO_Central"/>
</dbReference>
<dbReference type="SMART" id="SM00645">
    <property type="entry name" value="Pept_C1"/>
    <property type="match status" value="1"/>
</dbReference>
<dbReference type="Gramene" id="EFJ31546">
    <property type="protein sequence ID" value="EFJ31546"/>
    <property type="gene ID" value="SELMODRAFT_66116"/>
</dbReference>
<dbReference type="Pfam" id="PF00112">
    <property type="entry name" value="Peptidase_C1"/>
    <property type="match status" value="1"/>
</dbReference>
<feature type="non-terminal residue" evidence="4">
    <location>
        <position position="323"/>
    </location>
</feature>
<dbReference type="GO" id="GO:0005615">
    <property type="term" value="C:extracellular space"/>
    <property type="evidence" value="ECO:0000318"/>
    <property type="project" value="GO_Central"/>
</dbReference>
<reference evidence="4 5" key="1">
    <citation type="journal article" date="2011" name="Science">
        <title>The Selaginella genome identifies genetic changes associated with the evolution of vascular plants.</title>
        <authorList>
            <person name="Banks J.A."/>
            <person name="Nishiyama T."/>
            <person name="Hasebe M."/>
            <person name="Bowman J.L."/>
            <person name="Gribskov M."/>
            <person name="dePamphilis C."/>
            <person name="Albert V.A."/>
            <person name="Aono N."/>
            <person name="Aoyama T."/>
            <person name="Ambrose B.A."/>
            <person name="Ashton N.W."/>
            <person name="Axtell M.J."/>
            <person name="Barker E."/>
            <person name="Barker M.S."/>
            <person name="Bennetzen J.L."/>
            <person name="Bonawitz N.D."/>
            <person name="Chapple C."/>
            <person name="Cheng C."/>
            <person name="Correa L.G."/>
            <person name="Dacre M."/>
            <person name="DeBarry J."/>
            <person name="Dreyer I."/>
            <person name="Elias M."/>
            <person name="Engstrom E.M."/>
            <person name="Estelle M."/>
            <person name="Feng L."/>
            <person name="Finet C."/>
            <person name="Floyd S.K."/>
            <person name="Frommer W.B."/>
            <person name="Fujita T."/>
            <person name="Gramzow L."/>
            <person name="Gutensohn M."/>
            <person name="Harholt J."/>
            <person name="Hattori M."/>
            <person name="Heyl A."/>
            <person name="Hirai T."/>
            <person name="Hiwatashi Y."/>
            <person name="Ishikawa M."/>
            <person name="Iwata M."/>
            <person name="Karol K.G."/>
            <person name="Koehler B."/>
            <person name="Kolukisaoglu U."/>
            <person name="Kubo M."/>
            <person name="Kurata T."/>
            <person name="Lalonde S."/>
            <person name="Li K."/>
            <person name="Li Y."/>
            <person name="Litt A."/>
            <person name="Lyons E."/>
            <person name="Manning G."/>
            <person name="Maruyama T."/>
            <person name="Michael T.P."/>
            <person name="Mikami K."/>
            <person name="Miyazaki S."/>
            <person name="Morinaga S."/>
            <person name="Murata T."/>
            <person name="Mueller-Roeber B."/>
            <person name="Nelson D.R."/>
            <person name="Obara M."/>
            <person name="Oguri Y."/>
            <person name="Olmstead R.G."/>
            <person name="Onodera N."/>
            <person name="Petersen B.L."/>
            <person name="Pils B."/>
            <person name="Prigge M."/>
            <person name="Rensing S.A."/>
            <person name="Riano-Pachon D.M."/>
            <person name="Roberts A.W."/>
            <person name="Sato Y."/>
            <person name="Scheller H.V."/>
            <person name="Schulz B."/>
            <person name="Schulz C."/>
            <person name="Shakirov E.V."/>
            <person name="Shibagaki N."/>
            <person name="Shinohara N."/>
            <person name="Shippen D.E."/>
            <person name="Soerensen I."/>
            <person name="Sotooka R."/>
            <person name="Sugimoto N."/>
            <person name="Sugita M."/>
            <person name="Sumikawa N."/>
            <person name="Tanurdzic M."/>
            <person name="Theissen G."/>
            <person name="Ulvskov P."/>
            <person name="Wakazuki S."/>
            <person name="Weng J.K."/>
            <person name="Willats W.W."/>
            <person name="Wipf D."/>
            <person name="Wolf P.G."/>
            <person name="Yang L."/>
            <person name="Zimmer A.D."/>
            <person name="Zhu Q."/>
            <person name="Mitros T."/>
            <person name="Hellsten U."/>
            <person name="Loque D."/>
            <person name="Otillar R."/>
            <person name="Salamov A."/>
            <person name="Schmutz J."/>
            <person name="Shapiro H."/>
            <person name="Lindquist E."/>
            <person name="Lucas S."/>
            <person name="Rokhsar D."/>
            <person name="Grigoriev I.V."/>
        </authorList>
    </citation>
    <scope>NUCLEOTIDE SEQUENCE [LARGE SCALE GENOMIC DNA]</scope>
</reference>
<dbReference type="InterPro" id="IPR013201">
    <property type="entry name" value="Prot_inhib_I29"/>
</dbReference>
<evidence type="ECO:0000313" key="5">
    <source>
        <dbReference type="Proteomes" id="UP000001514"/>
    </source>
</evidence>
<dbReference type="HOGENOM" id="CLU_012184_1_0_1"/>
<dbReference type="InterPro" id="IPR000668">
    <property type="entry name" value="Peptidase_C1A_C"/>
</dbReference>
<dbReference type="KEGG" id="smo:SELMODRAFT_66116"/>
<feature type="non-terminal residue" evidence="4">
    <location>
        <position position="1"/>
    </location>
</feature>
<evidence type="ECO:0000259" key="2">
    <source>
        <dbReference type="SMART" id="SM00645"/>
    </source>
</evidence>
<dbReference type="SUPFAM" id="SSF54001">
    <property type="entry name" value="Cysteine proteinases"/>
    <property type="match status" value="1"/>
</dbReference>
<dbReference type="InterPro" id="IPR025661">
    <property type="entry name" value="Pept_asp_AS"/>
</dbReference>
<dbReference type="InterPro" id="IPR013128">
    <property type="entry name" value="Peptidase_C1A"/>
</dbReference>
<dbReference type="Proteomes" id="UP000001514">
    <property type="component" value="Unassembled WGS sequence"/>
</dbReference>
<proteinExistence type="inferred from homology"/>
<dbReference type="InterPro" id="IPR038765">
    <property type="entry name" value="Papain-like_cys_pep_sf"/>
</dbReference>
<organism evidence="5">
    <name type="scientific">Selaginella moellendorffii</name>
    <name type="common">Spikemoss</name>
    <dbReference type="NCBI Taxonomy" id="88036"/>
    <lineage>
        <taxon>Eukaryota</taxon>
        <taxon>Viridiplantae</taxon>
        <taxon>Streptophyta</taxon>
        <taxon>Embryophyta</taxon>
        <taxon>Tracheophyta</taxon>
        <taxon>Lycopodiopsida</taxon>
        <taxon>Selaginellales</taxon>
        <taxon>Selaginellaceae</taxon>
        <taxon>Selaginella</taxon>
    </lineage>
</organism>
<sequence>FSPADLESEDRITALFDAWCEEHGKRYGTEDERLHRREVFKEKLFQIQAHNSQQHSYQLGLNQFSDQSQEEMEARLPRVDVKDLMKKWGSVKKEEASSVAAPASIDWRRKGAVVARVKDIGSSCRGKKKHPLLLSFLTPTGAVEGRLAIDGNRLQDLSAQQLLDCVDEANKCTTLDPVFALDYVEENGLTTEKLYPYTGTIGQCKPLPSSLVTISGVERIYSSSDDTELLNAVAKQPVAVIVDGTTPQFINYRSGIYTGPFADAVTTTSLLVVGYDTLNGVPYWIAKNSWGYGWGEGGYIRIKRQGGEPYGILNINAFPSYPT</sequence>
<dbReference type="MEROPS" id="C01.154"/>
<evidence type="ECO:0000256" key="1">
    <source>
        <dbReference type="ARBA" id="ARBA00008455"/>
    </source>
</evidence>
<dbReference type="GO" id="GO:0051603">
    <property type="term" value="P:proteolysis involved in protein catabolic process"/>
    <property type="evidence" value="ECO:0000318"/>
    <property type="project" value="GO_Central"/>
</dbReference>
<evidence type="ECO:0000259" key="3">
    <source>
        <dbReference type="SMART" id="SM00848"/>
    </source>
</evidence>
<keyword evidence="5" id="KW-1185">Reference proteome</keyword>
<dbReference type="PROSITE" id="PS00640">
    <property type="entry name" value="THIOL_PROTEASE_ASN"/>
    <property type="match status" value="1"/>
</dbReference>
<dbReference type="Gene3D" id="3.90.70.10">
    <property type="entry name" value="Cysteine proteinases"/>
    <property type="match status" value="1"/>
</dbReference>
<gene>
    <name evidence="4" type="ORF">SELMODRAFT_66116</name>
</gene>
<name>D8R7K4_SELML</name>
<dbReference type="PANTHER" id="PTHR12411">
    <property type="entry name" value="CYSTEINE PROTEASE FAMILY C1-RELATED"/>
    <property type="match status" value="1"/>
</dbReference>
<dbReference type="GO" id="GO:0005764">
    <property type="term" value="C:lysosome"/>
    <property type="evidence" value="ECO:0000318"/>
    <property type="project" value="GO_Central"/>
</dbReference>
<dbReference type="AlphaFoldDB" id="D8R7K4"/>
<evidence type="ECO:0000313" key="4">
    <source>
        <dbReference type="EMBL" id="EFJ31546.1"/>
    </source>
</evidence>
<dbReference type="STRING" id="88036.D8R7K4"/>
<dbReference type="Pfam" id="PF08246">
    <property type="entry name" value="Inhibitor_I29"/>
    <property type="match status" value="1"/>
</dbReference>